<dbReference type="InterPro" id="IPR035914">
    <property type="entry name" value="Sperma_CUB_dom_sf"/>
</dbReference>
<evidence type="ECO:0000256" key="3">
    <source>
        <dbReference type="ARBA" id="ARBA00023157"/>
    </source>
</evidence>
<comment type="caution">
    <text evidence="5">Lacks conserved residue(s) required for the propagation of feature annotation.</text>
</comment>
<keyword evidence="7" id="KW-0812">Transmembrane</keyword>
<keyword evidence="1 8" id="KW-0732">Signal</keyword>
<keyword evidence="11" id="KW-1185">Reference proteome</keyword>
<feature type="chain" id="PRO_5040922864" description="CUB domain-containing protein" evidence="8">
    <location>
        <begin position="24"/>
        <end position="411"/>
    </location>
</feature>
<dbReference type="FunFam" id="2.60.120.290:FF:000068">
    <property type="entry name" value="Metalloendopeptidase"/>
    <property type="match status" value="1"/>
</dbReference>
<feature type="compositionally biased region" description="Low complexity" evidence="6">
    <location>
        <begin position="325"/>
        <end position="338"/>
    </location>
</feature>
<evidence type="ECO:0000313" key="10">
    <source>
        <dbReference type="EMBL" id="KAJ7371386.1"/>
    </source>
</evidence>
<evidence type="ECO:0000256" key="2">
    <source>
        <dbReference type="ARBA" id="ARBA00022737"/>
    </source>
</evidence>
<comment type="caution">
    <text evidence="10">The sequence shown here is derived from an EMBL/GenBank/DDBJ whole genome shotgun (WGS) entry which is preliminary data.</text>
</comment>
<feature type="compositionally biased region" description="Pro residues" evidence="6">
    <location>
        <begin position="373"/>
        <end position="390"/>
    </location>
</feature>
<dbReference type="Pfam" id="PF00431">
    <property type="entry name" value="CUB"/>
    <property type="match status" value="2"/>
</dbReference>
<dbReference type="EMBL" id="MU826847">
    <property type="protein sequence ID" value="KAJ7371386.1"/>
    <property type="molecule type" value="Genomic_DNA"/>
</dbReference>
<keyword evidence="7" id="KW-1133">Transmembrane helix</keyword>
<evidence type="ECO:0000256" key="7">
    <source>
        <dbReference type="SAM" id="Phobius"/>
    </source>
</evidence>
<name>A0A9W9YXQ2_9CNID</name>
<feature type="transmembrane region" description="Helical" evidence="7">
    <location>
        <begin position="289"/>
        <end position="311"/>
    </location>
</feature>
<dbReference type="AlphaFoldDB" id="A0A9W9YXQ2"/>
<evidence type="ECO:0000256" key="8">
    <source>
        <dbReference type="SAM" id="SignalP"/>
    </source>
</evidence>
<evidence type="ECO:0000256" key="5">
    <source>
        <dbReference type="PROSITE-ProRule" id="PRU00059"/>
    </source>
</evidence>
<dbReference type="SUPFAM" id="SSF49854">
    <property type="entry name" value="Spermadhesin, CUB domain"/>
    <property type="match status" value="2"/>
</dbReference>
<dbReference type="InterPro" id="IPR000859">
    <property type="entry name" value="CUB_dom"/>
</dbReference>
<dbReference type="CDD" id="cd00041">
    <property type="entry name" value="CUB"/>
    <property type="match status" value="2"/>
</dbReference>
<dbReference type="OrthoDB" id="5976092at2759"/>
<sequence>MFTPASGIKGLILVASWIVSSGAQSQFSCSSFGQTLKAESSTIKTLTSPNYPSDYKSNTDCSWTIETSQHSGYIVEVTFDDFRLESDHMQSCGNDYLAVYDGSQISQSDIGTFCGFMDTPMKIYSTGRYLSLRFVTDIAANYRGFKLSYFAVPAVSDKKKCFLGNIDNNNLELEGSSGTFESPRYPLKYPKFMSCTWVITVPEGKLVKLSFQKFDVEWSANCDEDYVRVYDGQYSTSTVKKTLCGSYSIPDDIYSTGRYMRIHFSSDMDNYSNYGFKVQFQETNPNVKILGVVIGVAVVFCFIIIVTCIVLRYRRKRTANSQHQASSTSAPTSTSLTPIQHPYPPPPQAAYQPYTYPTPTVDYSMPSAHTYPAQPPPPYPYPAESPPPYPGEERAPQYPPPGSMYPWQQQN</sequence>
<reference evidence="10" key="1">
    <citation type="submission" date="2023-01" db="EMBL/GenBank/DDBJ databases">
        <title>Genome assembly of the deep-sea coral Lophelia pertusa.</title>
        <authorList>
            <person name="Herrera S."/>
            <person name="Cordes E."/>
        </authorList>
    </citation>
    <scope>NUCLEOTIDE SEQUENCE</scope>
    <source>
        <strain evidence="10">USNM1676648</strain>
        <tissue evidence="10">Polyp</tissue>
    </source>
</reference>
<dbReference type="SMART" id="SM00042">
    <property type="entry name" value="CUB"/>
    <property type="match status" value="2"/>
</dbReference>
<feature type="region of interest" description="Disordered" evidence="6">
    <location>
        <begin position="319"/>
        <end position="411"/>
    </location>
</feature>
<dbReference type="PANTHER" id="PTHR24251:SF40">
    <property type="entry name" value="CUB DOMAIN-CONTAINING PROTEIN"/>
    <property type="match status" value="1"/>
</dbReference>
<feature type="domain" description="CUB" evidence="9">
    <location>
        <begin position="29"/>
        <end position="152"/>
    </location>
</feature>
<feature type="compositionally biased region" description="Low complexity" evidence="6">
    <location>
        <begin position="349"/>
        <end position="360"/>
    </location>
</feature>
<evidence type="ECO:0000256" key="1">
    <source>
        <dbReference type="ARBA" id="ARBA00022729"/>
    </source>
</evidence>
<keyword evidence="4" id="KW-0325">Glycoprotein</keyword>
<accession>A0A9W9YXQ2</accession>
<keyword evidence="7" id="KW-0472">Membrane</keyword>
<proteinExistence type="predicted"/>
<keyword evidence="2" id="KW-0677">Repeat</keyword>
<evidence type="ECO:0000256" key="6">
    <source>
        <dbReference type="SAM" id="MobiDB-lite"/>
    </source>
</evidence>
<dbReference type="Proteomes" id="UP001163046">
    <property type="component" value="Unassembled WGS sequence"/>
</dbReference>
<feature type="domain" description="CUB" evidence="9">
    <location>
        <begin position="169"/>
        <end position="283"/>
    </location>
</feature>
<organism evidence="10 11">
    <name type="scientific">Desmophyllum pertusum</name>
    <dbReference type="NCBI Taxonomy" id="174260"/>
    <lineage>
        <taxon>Eukaryota</taxon>
        <taxon>Metazoa</taxon>
        <taxon>Cnidaria</taxon>
        <taxon>Anthozoa</taxon>
        <taxon>Hexacorallia</taxon>
        <taxon>Scleractinia</taxon>
        <taxon>Caryophylliina</taxon>
        <taxon>Caryophylliidae</taxon>
        <taxon>Desmophyllum</taxon>
    </lineage>
</organism>
<evidence type="ECO:0000313" key="11">
    <source>
        <dbReference type="Proteomes" id="UP001163046"/>
    </source>
</evidence>
<gene>
    <name evidence="10" type="ORF">OS493_025848</name>
</gene>
<dbReference type="Gene3D" id="2.60.120.290">
    <property type="entry name" value="Spermadhesin, CUB domain"/>
    <property type="match status" value="2"/>
</dbReference>
<evidence type="ECO:0000259" key="9">
    <source>
        <dbReference type="PROSITE" id="PS01180"/>
    </source>
</evidence>
<dbReference type="PANTHER" id="PTHR24251">
    <property type="entry name" value="OVOCHYMASE-RELATED"/>
    <property type="match status" value="1"/>
</dbReference>
<keyword evidence="3" id="KW-1015">Disulfide bond</keyword>
<protein>
    <recommendedName>
        <fullName evidence="9">CUB domain-containing protein</fullName>
    </recommendedName>
</protein>
<evidence type="ECO:0000256" key="4">
    <source>
        <dbReference type="ARBA" id="ARBA00023180"/>
    </source>
</evidence>
<dbReference type="FunFam" id="2.60.120.290:FF:000003">
    <property type="entry name" value="Neuropilin"/>
    <property type="match status" value="1"/>
</dbReference>
<dbReference type="PROSITE" id="PS01180">
    <property type="entry name" value="CUB"/>
    <property type="match status" value="2"/>
</dbReference>
<feature type="signal peptide" evidence="8">
    <location>
        <begin position="1"/>
        <end position="23"/>
    </location>
</feature>